<feature type="chain" id="PRO_5008382906" description="PknH-like extracellular domain-containing protein" evidence="1">
    <location>
        <begin position="32"/>
        <end position="252"/>
    </location>
</feature>
<accession>A0A1A8ZRY5</accession>
<name>A0A1A8ZRY5_9ACTN</name>
<evidence type="ECO:0000313" key="3">
    <source>
        <dbReference type="Proteomes" id="UP000198765"/>
    </source>
</evidence>
<feature type="signal peptide" evidence="1">
    <location>
        <begin position="1"/>
        <end position="31"/>
    </location>
</feature>
<dbReference type="RefSeq" id="WP_091195343.1">
    <property type="nucleotide sequence ID" value="NZ_LT594324.1"/>
</dbReference>
<proteinExistence type="predicted"/>
<dbReference type="PATRIC" id="fig|299146.4.peg.2840"/>
<keyword evidence="3" id="KW-1185">Reference proteome</keyword>
<evidence type="ECO:0008006" key="4">
    <source>
        <dbReference type="Google" id="ProtNLM"/>
    </source>
</evidence>
<keyword evidence="1" id="KW-0732">Signal</keyword>
<sequence>MRNKRTVVTLAAVALAALTTLFLAGNGAASAGDHDTTATGPMHFTTDELRQLLNPDAQRGTASSVEPVISISEALHTGQFESGPGITSEPKACLNMTDALGDLSKVDGFMLSGERSQEAAPESYQRYFMTAVFQIPGGADAAIDKVAKVLRTCSAGTVTLDSGNGDPLKGTISYAEAPAPSLDGARTFASTLTTVLPVPNANRGVTEPIVAECDATLVLTANGDLLIWSVEPTDQLATDSVGTVYERAVALS</sequence>
<dbReference type="Proteomes" id="UP000198765">
    <property type="component" value="Chromosome I"/>
</dbReference>
<dbReference type="AlphaFoldDB" id="A0A1A8ZRY5"/>
<dbReference type="OrthoDB" id="3349466at2"/>
<organism evidence="2 3">
    <name type="scientific">Micromonospora narathiwatensis</name>
    <dbReference type="NCBI Taxonomy" id="299146"/>
    <lineage>
        <taxon>Bacteria</taxon>
        <taxon>Bacillati</taxon>
        <taxon>Actinomycetota</taxon>
        <taxon>Actinomycetes</taxon>
        <taxon>Micromonosporales</taxon>
        <taxon>Micromonosporaceae</taxon>
        <taxon>Micromonospora</taxon>
    </lineage>
</organism>
<reference evidence="2 3" key="1">
    <citation type="submission" date="2016-06" db="EMBL/GenBank/DDBJ databases">
        <authorList>
            <person name="Kjaerup R.B."/>
            <person name="Dalgaard T.S."/>
            <person name="Juul-Madsen H.R."/>
        </authorList>
    </citation>
    <scope>NUCLEOTIDE SEQUENCE [LARGE SCALE GENOMIC DNA]</scope>
    <source>
        <strain evidence="2 3">DSM 45248</strain>
    </source>
</reference>
<evidence type="ECO:0000256" key="1">
    <source>
        <dbReference type="SAM" id="SignalP"/>
    </source>
</evidence>
<gene>
    <name evidence="2" type="ORF">GA0070621_2739</name>
</gene>
<protein>
    <recommendedName>
        <fullName evidence="4">PknH-like extracellular domain-containing protein</fullName>
    </recommendedName>
</protein>
<dbReference type="EMBL" id="LT594324">
    <property type="protein sequence ID" value="SBT46878.1"/>
    <property type="molecule type" value="Genomic_DNA"/>
</dbReference>
<evidence type="ECO:0000313" key="2">
    <source>
        <dbReference type="EMBL" id="SBT46878.1"/>
    </source>
</evidence>